<keyword evidence="2" id="KW-0812">Transmembrane</keyword>
<proteinExistence type="predicted"/>
<evidence type="ECO:0000256" key="1">
    <source>
        <dbReference type="SAM" id="MobiDB-lite"/>
    </source>
</evidence>
<reference evidence="3" key="1">
    <citation type="submission" date="2021-01" db="EMBL/GenBank/DDBJ databases">
        <title>Whole genome shotgun sequence of Rugosimonospora africana NBRC 104875.</title>
        <authorList>
            <person name="Komaki H."/>
            <person name="Tamura T."/>
        </authorList>
    </citation>
    <scope>NUCLEOTIDE SEQUENCE</scope>
    <source>
        <strain evidence="3">NBRC 104875</strain>
    </source>
</reference>
<accession>A0A8J3VWQ6</accession>
<evidence type="ECO:0000313" key="4">
    <source>
        <dbReference type="Proteomes" id="UP000642748"/>
    </source>
</evidence>
<organism evidence="3 4">
    <name type="scientific">Rugosimonospora africana</name>
    <dbReference type="NCBI Taxonomy" id="556532"/>
    <lineage>
        <taxon>Bacteria</taxon>
        <taxon>Bacillati</taxon>
        <taxon>Actinomycetota</taxon>
        <taxon>Actinomycetes</taxon>
        <taxon>Micromonosporales</taxon>
        <taxon>Micromonosporaceae</taxon>
        <taxon>Rugosimonospora</taxon>
    </lineage>
</organism>
<evidence type="ECO:0000313" key="3">
    <source>
        <dbReference type="EMBL" id="GIH21159.1"/>
    </source>
</evidence>
<feature type="region of interest" description="Disordered" evidence="1">
    <location>
        <begin position="617"/>
        <end position="671"/>
    </location>
</feature>
<dbReference type="EMBL" id="BONZ01000118">
    <property type="protein sequence ID" value="GIH21159.1"/>
    <property type="molecule type" value="Genomic_DNA"/>
</dbReference>
<keyword evidence="2" id="KW-1133">Transmembrane helix</keyword>
<protein>
    <submittedName>
        <fullName evidence="3">Uncharacterized protein</fullName>
    </submittedName>
</protein>
<sequence>MIVNGTDRMSWRQHFADILLSGDKAEVEAATDAALAALARGGDRAAANAAGKAAAKRYRESRGAAGVAGGFADHSRASPGGGFTASDRAGGPGPATGSAQPSPSANALDWPRQLAPRLFDLPARWGWQAAPLAARAATHVELPPPRPQWVEPPHPDTGALRATRTRAVTRLTWRLAFTVVLVGAFTTYRFAIEEQVAGFGSSAGRVYSLVVLVAAGLLALGVVRSLAALNHANRNIRDFERPYLTMRTQERQRHDAALREWDEAVRRHAAAAQEAERAAASGASGPRWYPVRPVSQPIRIDVLGGDIWRHGWASLLVTFGTSVLTTGQQVTVLDLTGQDVAGGLVAVAAASGRRTRWTALSDEGSDLDLLAGVPRRELPECLAVALLGRPSSPAGGDQRQERALASDVLTRVVRSLDPPLTFARLAGAVGVLRQSSGDGVLTTDEVTRLAGQVADLDRTEWATRHLGFLANQLDVLARYGRPSGGLPLWTDDPVSVIATPGDRDDHKELLDRMLVQLAQIAMQQRGPLSGVLAVAGADHLGGKLLRILSDHARIAGVRLILMIDQPQDDLEKAAGTGGAVCLMKMYNHRDAAVAAEFIGRGHKFVVNQVTRQVSKSFSDGGNDNFGASTGQSGSRKQWRSGLAGRPTGLSDNRGHTWSASRTWQTGDTVGTTTGSQRVYEFEVEPREIMGMPETAFILVDNSSAGRRVVMADANPGICLLDRVASTPIEGS</sequence>
<dbReference type="Proteomes" id="UP000642748">
    <property type="component" value="Unassembled WGS sequence"/>
</dbReference>
<name>A0A8J3VWQ6_9ACTN</name>
<dbReference type="AlphaFoldDB" id="A0A8J3VWQ6"/>
<feature type="compositionally biased region" description="Polar residues" evidence="1">
    <location>
        <begin position="617"/>
        <end position="635"/>
    </location>
</feature>
<keyword evidence="2" id="KW-0472">Membrane</keyword>
<evidence type="ECO:0000256" key="2">
    <source>
        <dbReference type="SAM" id="Phobius"/>
    </source>
</evidence>
<feature type="compositionally biased region" description="Low complexity" evidence="1">
    <location>
        <begin position="662"/>
        <end position="671"/>
    </location>
</feature>
<gene>
    <name evidence="3" type="ORF">Raf01_93310</name>
</gene>
<comment type="caution">
    <text evidence="3">The sequence shown here is derived from an EMBL/GenBank/DDBJ whole genome shotgun (WGS) entry which is preliminary data.</text>
</comment>
<feature type="transmembrane region" description="Helical" evidence="2">
    <location>
        <begin position="171"/>
        <end position="191"/>
    </location>
</feature>
<feature type="region of interest" description="Disordered" evidence="1">
    <location>
        <begin position="68"/>
        <end position="107"/>
    </location>
</feature>
<feature type="transmembrane region" description="Helical" evidence="2">
    <location>
        <begin position="206"/>
        <end position="227"/>
    </location>
</feature>
<keyword evidence="4" id="KW-1185">Reference proteome</keyword>